<dbReference type="PANTHER" id="PTHR11092:SF0">
    <property type="entry name" value="EPIMERASE FAMILY PROTEIN SDR39U1"/>
    <property type="match status" value="1"/>
</dbReference>
<evidence type="ECO:0000313" key="5">
    <source>
        <dbReference type="Proteomes" id="UP001164706"/>
    </source>
</evidence>
<gene>
    <name evidence="4" type="ORF">OVN18_11915</name>
</gene>
<dbReference type="AlphaFoldDB" id="A0A9E8MLI5"/>
<dbReference type="Pfam" id="PF01370">
    <property type="entry name" value="Epimerase"/>
    <property type="match status" value="1"/>
</dbReference>
<dbReference type="KEGG" id="mdb:OVN18_11915"/>
<feature type="domain" description="NAD-dependent epimerase/dehydratase" evidence="2">
    <location>
        <begin position="18"/>
        <end position="238"/>
    </location>
</feature>
<keyword evidence="5" id="KW-1185">Reference proteome</keyword>
<evidence type="ECO:0000259" key="3">
    <source>
        <dbReference type="Pfam" id="PF08338"/>
    </source>
</evidence>
<dbReference type="InterPro" id="IPR013549">
    <property type="entry name" value="DUF1731"/>
</dbReference>
<dbReference type="Proteomes" id="UP001164706">
    <property type="component" value="Chromosome"/>
</dbReference>
<feature type="domain" description="DUF1731" evidence="3">
    <location>
        <begin position="277"/>
        <end position="326"/>
    </location>
</feature>
<dbReference type="SUPFAM" id="SSF51735">
    <property type="entry name" value="NAD(P)-binding Rossmann-fold domains"/>
    <property type="match status" value="1"/>
</dbReference>
<protein>
    <submittedName>
        <fullName evidence="4">DUF1731 domain-containing protein</fullName>
    </submittedName>
</protein>
<dbReference type="RefSeq" id="WP_267780990.1">
    <property type="nucleotide sequence ID" value="NZ_CP113089.1"/>
</dbReference>
<organism evidence="4 5">
    <name type="scientific">Microcella daejeonensis</name>
    <dbReference type="NCBI Taxonomy" id="2994971"/>
    <lineage>
        <taxon>Bacteria</taxon>
        <taxon>Bacillati</taxon>
        <taxon>Actinomycetota</taxon>
        <taxon>Actinomycetes</taxon>
        <taxon>Micrococcales</taxon>
        <taxon>Microbacteriaceae</taxon>
        <taxon>Microcella</taxon>
    </lineage>
</organism>
<sequence>MTSPERPGTDSAARAGRVVIAGASGFIGGRLESAYQQRGWRVDRIGRRERVRWGDAAGIADLLDGADVLINLAGKSVNCRYTAANRAEILRSRVETTRELGLAIARAGTPPPLWINASTATIYRHAMDRPQTESTGEIGRGFSVSVATAWEEALLDPDLPGTRRIALRLPIVLGDGSALAPLVALTRLGAGGAQSDGRWFPSRRRRAAGTENPQRSRDGRQRFSWVHLDDVVRIVEWLETRPGIEGPINAAAPNPETNAELMAHLRRILNRPVGPAMPRWMLELGSIAIRTESELVLKSRWVVPERLEAAGFRFEHPHLEEALRSILSPSRS</sequence>
<evidence type="ECO:0000259" key="2">
    <source>
        <dbReference type="Pfam" id="PF01370"/>
    </source>
</evidence>
<dbReference type="EMBL" id="CP113089">
    <property type="protein sequence ID" value="WAB81227.1"/>
    <property type="molecule type" value="Genomic_DNA"/>
</dbReference>
<dbReference type="Gene3D" id="3.40.50.720">
    <property type="entry name" value="NAD(P)-binding Rossmann-like Domain"/>
    <property type="match status" value="1"/>
</dbReference>
<proteinExistence type="predicted"/>
<dbReference type="InterPro" id="IPR036291">
    <property type="entry name" value="NAD(P)-bd_dom_sf"/>
</dbReference>
<dbReference type="Pfam" id="PF08338">
    <property type="entry name" value="DUF1731"/>
    <property type="match status" value="1"/>
</dbReference>
<evidence type="ECO:0000256" key="1">
    <source>
        <dbReference type="SAM" id="MobiDB-lite"/>
    </source>
</evidence>
<accession>A0A9E8MLI5</accession>
<dbReference type="PANTHER" id="PTHR11092">
    <property type="entry name" value="SUGAR NUCLEOTIDE EPIMERASE RELATED"/>
    <property type="match status" value="1"/>
</dbReference>
<evidence type="ECO:0000313" key="4">
    <source>
        <dbReference type="EMBL" id="WAB81227.1"/>
    </source>
</evidence>
<feature type="region of interest" description="Disordered" evidence="1">
    <location>
        <begin position="191"/>
        <end position="218"/>
    </location>
</feature>
<dbReference type="InterPro" id="IPR001509">
    <property type="entry name" value="Epimerase_deHydtase"/>
</dbReference>
<name>A0A9E8MLI5_9MICO</name>
<reference evidence="4" key="1">
    <citation type="submission" date="2022-11" db="EMBL/GenBank/DDBJ databases">
        <title>Description of Microcella daejonensis nov. sp, isolated from riverside soil.</title>
        <authorList>
            <person name="Molina K.M."/>
            <person name="Kim S.B."/>
        </authorList>
    </citation>
    <scope>NUCLEOTIDE SEQUENCE</scope>
    <source>
        <strain evidence="4">MMS21-STM12</strain>
    </source>
</reference>